<name>A0ABM8FHZ7_9GAMM</name>
<dbReference type="SUPFAM" id="SSF52540">
    <property type="entry name" value="P-loop containing nucleoside triphosphate hydrolases"/>
    <property type="match status" value="1"/>
</dbReference>
<proteinExistence type="predicted"/>
<keyword evidence="1" id="KW-0813">Transport</keyword>
<evidence type="ECO:0000256" key="3">
    <source>
        <dbReference type="ARBA" id="ARBA00022748"/>
    </source>
</evidence>
<sequence>MCAGLSVQLVAGEAIRILGVNGAGKSSLLKVIAGVMSPLKGEIHYLGHDVTHDRRPLQQDMLYLGHSLGIKNLLTVSEHIRHYCPSVLPETLQTVLTQLGLIDYADTQVKALSAGQKQRVALSRLWVENKVLWLLDEPFATLDVNAVALLELRIKQHVSAGGLVLFTTHQEVLSLNAREVSWLV</sequence>
<keyword evidence="5" id="KW-1278">Translocase</keyword>
<evidence type="ECO:0000313" key="8">
    <source>
        <dbReference type="EMBL" id="BDX03646.1"/>
    </source>
</evidence>
<accession>A0ABM8FHZ7</accession>
<dbReference type="PROSITE" id="PS00211">
    <property type="entry name" value="ABC_TRANSPORTER_1"/>
    <property type="match status" value="1"/>
</dbReference>
<dbReference type="InterPro" id="IPR003439">
    <property type="entry name" value="ABC_transporter-like_ATP-bd"/>
</dbReference>
<gene>
    <name evidence="8" type="primary">ccmA</name>
    <name evidence="8" type="ORF">MACH16_23940</name>
</gene>
<keyword evidence="4 8" id="KW-0067">ATP-binding</keyword>
<protein>
    <submittedName>
        <fullName evidence="8">Cytochrome c biogenesis ATP-binding export protein CcmA</fullName>
    </submittedName>
</protein>
<dbReference type="NCBIfam" id="TIGR01189">
    <property type="entry name" value="ccmA"/>
    <property type="match status" value="1"/>
</dbReference>
<evidence type="ECO:0000256" key="2">
    <source>
        <dbReference type="ARBA" id="ARBA00022741"/>
    </source>
</evidence>
<reference evidence="8 9" key="1">
    <citation type="submission" date="2023-01" db="EMBL/GenBank/DDBJ databases">
        <title>Complete genome sequence of Marinomonas pontica strain 200518_36.</title>
        <authorList>
            <person name="Ueki S."/>
            <person name="Gajardo G."/>
            <person name="Maruyama F."/>
        </authorList>
    </citation>
    <scope>NUCLEOTIDE SEQUENCE [LARGE SCALE GENOMIC DNA]</scope>
    <source>
        <strain evidence="8 9">200518_36</strain>
    </source>
</reference>
<keyword evidence="3" id="KW-0201">Cytochrome c-type biogenesis</keyword>
<dbReference type="InterPro" id="IPR005895">
    <property type="entry name" value="ABC_transptr_haem_export_CcmA"/>
</dbReference>
<dbReference type="Proteomes" id="UP001307608">
    <property type="component" value="Chromosome"/>
</dbReference>
<keyword evidence="9" id="KW-1185">Reference proteome</keyword>
<evidence type="ECO:0000256" key="5">
    <source>
        <dbReference type="ARBA" id="ARBA00022967"/>
    </source>
</evidence>
<organism evidence="8 9">
    <name type="scientific">Marinomonas pontica</name>
    <dbReference type="NCBI Taxonomy" id="264739"/>
    <lineage>
        <taxon>Bacteria</taxon>
        <taxon>Pseudomonadati</taxon>
        <taxon>Pseudomonadota</taxon>
        <taxon>Gammaproteobacteria</taxon>
        <taxon>Oceanospirillales</taxon>
        <taxon>Oceanospirillaceae</taxon>
        <taxon>Marinomonas</taxon>
    </lineage>
</organism>
<evidence type="ECO:0000256" key="6">
    <source>
        <dbReference type="ARBA" id="ARBA00023136"/>
    </source>
</evidence>
<dbReference type="PANTHER" id="PTHR43499:SF1">
    <property type="entry name" value="ABC TRANSPORTER I FAMILY MEMBER 1"/>
    <property type="match status" value="1"/>
</dbReference>
<dbReference type="GO" id="GO:0005524">
    <property type="term" value="F:ATP binding"/>
    <property type="evidence" value="ECO:0007669"/>
    <property type="project" value="UniProtKB-KW"/>
</dbReference>
<evidence type="ECO:0000259" key="7">
    <source>
        <dbReference type="Pfam" id="PF00005"/>
    </source>
</evidence>
<dbReference type="Gene3D" id="3.40.50.300">
    <property type="entry name" value="P-loop containing nucleotide triphosphate hydrolases"/>
    <property type="match status" value="1"/>
</dbReference>
<keyword evidence="2" id="KW-0547">Nucleotide-binding</keyword>
<evidence type="ECO:0000256" key="1">
    <source>
        <dbReference type="ARBA" id="ARBA00022448"/>
    </source>
</evidence>
<evidence type="ECO:0000256" key="4">
    <source>
        <dbReference type="ARBA" id="ARBA00022840"/>
    </source>
</evidence>
<dbReference type="PANTHER" id="PTHR43499">
    <property type="entry name" value="ABC TRANSPORTER I FAMILY MEMBER 1"/>
    <property type="match status" value="1"/>
</dbReference>
<dbReference type="NCBIfam" id="NF010061">
    <property type="entry name" value="PRK13538.1"/>
    <property type="match status" value="1"/>
</dbReference>
<dbReference type="InterPro" id="IPR027417">
    <property type="entry name" value="P-loop_NTPase"/>
</dbReference>
<dbReference type="InterPro" id="IPR017871">
    <property type="entry name" value="ABC_transporter-like_CS"/>
</dbReference>
<dbReference type="Pfam" id="PF00005">
    <property type="entry name" value="ABC_tran"/>
    <property type="match status" value="1"/>
</dbReference>
<evidence type="ECO:0000313" key="9">
    <source>
        <dbReference type="Proteomes" id="UP001307608"/>
    </source>
</evidence>
<dbReference type="EMBL" id="AP027271">
    <property type="protein sequence ID" value="BDX03646.1"/>
    <property type="molecule type" value="Genomic_DNA"/>
</dbReference>
<keyword evidence="6" id="KW-0472">Membrane</keyword>
<feature type="domain" description="ABC transporter" evidence="7">
    <location>
        <begin position="4"/>
        <end position="140"/>
    </location>
</feature>